<reference evidence="4 5" key="1">
    <citation type="submission" date="2018-06" db="EMBL/GenBank/DDBJ databases">
        <title>Three novel Pseudomonas species isolated from symptomatic oak.</title>
        <authorList>
            <person name="Bueno-Gonzalez V."/>
            <person name="Brady C."/>
        </authorList>
    </citation>
    <scope>NUCLEOTIDE SEQUENCE [LARGE SCALE GENOMIC DNA]</scope>
    <source>
        <strain evidence="4 5">P9A</strain>
    </source>
</reference>
<accession>A0A4Q9QNV0</accession>
<evidence type="ECO:0000259" key="3">
    <source>
        <dbReference type="Pfam" id="PF25954"/>
    </source>
</evidence>
<dbReference type="Proteomes" id="UP000292302">
    <property type="component" value="Unassembled WGS sequence"/>
</dbReference>
<dbReference type="GO" id="GO:1990281">
    <property type="term" value="C:efflux pump complex"/>
    <property type="evidence" value="ECO:0007669"/>
    <property type="project" value="TreeGrafter"/>
</dbReference>
<dbReference type="OrthoDB" id="9813967at2"/>
<proteinExistence type="inferred from homology"/>
<dbReference type="Gene3D" id="2.40.50.100">
    <property type="match status" value="1"/>
</dbReference>
<evidence type="ECO:0000256" key="2">
    <source>
        <dbReference type="SAM" id="Coils"/>
    </source>
</evidence>
<dbReference type="NCBIfam" id="TIGR01730">
    <property type="entry name" value="RND_mfp"/>
    <property type="match status" value="1"/>
</dbReference>
<dbReference type="PANTHER" id="PTHR30469">
    <property type="entry name" value="MULTIDRUG RESISTANCE PROTEIN MDTA"/>
    <property type="match status" value="1"/>
</dbReference>
<evidence type="ECO:0000313" key="5">
    <source>
        <dbReference type="Proteomes" id="UP000292302"/>
    </source>
</evidence>
<dbReference type="AlphaFoldDB" id="A0A4Q9QNV0"/>
<organism evidence="4 5">
    <name type="scientific">Phytopseudomonas daroniae</name>
    <dbReference type="NCBI Taxonomy" id="2487519"/>
    <lineage>
        <taxon>Bacteria</taxon>
        <taxon>Pseudomonadati</taxon>
        <taxon>Pseudomonadota</taxon>
        <taxon>Gammaproteobacteria</taxon>
        <taxon>Pseudomonadales</taxon>
        <taxon>Pseudomonadaceae</taxon>
        <taxon>Phytopseudomonas</taxon>
    </lineage>
</organism>
<dbReference type="EMBL" id="QJUI01000005">
    <property type="protein sequence ID" value="TBU81671.1"/>
    <property type="molecule type" value="Genomic_DNA"/>
</dbReference>
<dbReference type="Gene3D" id="2.40.420.20">
    <property type="match status" value="1"/>
</dbReference>
<comment type="caution">
    <text evidence="4">The sequence shown here is derived from an EMBL/GenBank/DDBJ whole genome shotgun (WGS) entry which is preliminary data.</text>
</comment>
<dbReference type="Gene3D" id="1.10.287.470">
    <property type="entry name" value="Helix hairpin bin"/>
    <property type="match status" value="1"/>
</dbReference>
<evidence type="ECO:0000313" key="4">
    <source>
        <dbReference type="EMBL" id="TBU81671.1"/>
    </source>
</evidence>
<feature type="domain" description="CusB-like beta-barrel" evidence="3">
    <location>
        <begin position="228"/>
        <end position="299"/>
    </location>
</feature>
<keyword evidence="2" id="KW-0175">Coiled coil</keyword>
<evidence type="ECO:0000256" key="1">
    <source>
        <dbReference type="ARBA" id="ARBA00009477"/>
    </source>
</evidence>
<sequence length="378" mass="40584">MYYSYTPLSRLLSPCADFLAYAFQRPGTGIALIAAVLLAGCAEEEKPEPIRPVLYTEVQQQNQQILGRFAGTIEARVQSTLGFRVGGRVAQRLVDAGAEVKAGTTLATLDPTDQQNALRASEGDQARSEAQWINAQASARRQQELFDRGVGAKAVLEQAQTELSSARSNRDQAEAATRQARDRLAYGTLNSEFDAVVTAWHVEAGQVVGAGQEVVTLARPDVKEAVFDLPVELADALDDGVKFNVVSQLDPSIATRGHLRELGPRADAETRTRRARLTLEDTPPGLRLGTAVAISLSREQTPRSQLPAGALQEIDGQPRVWVIDTAAKTVHPRAVRIVGREGQQISVEGLAPGDKVVSAGLSELKDGQAVRIDEGVAP</sequence>
<dbReference type="Pfam" id="PF25954">
    <property type="entry name" value="Beta-barrel_RND_2"/>
    <property type="match status" value="1"/>
</dbReference>
<dbReference type="InterPro" id="IPR006143">
    <property type="entry name" value="RND_pump_MFP"/>
</dbReference>
<dbReference type="PANTHER" id="PTHR30469:SF15">
    <property type="entry name" value="HLYD FAMILY OF SECRETION PROTEINS"/>
    <property type="match status" value="1"/>
</dbReference>
<name>A0A4Q9QNV0_9GAMM</name>
<feature type="coiled-coil region" evidence="2">
    <location>
        <begin position="156"/>
        <end position="183"/>
    </location>
</feature>
<dbReference type="SUPFAM" id="SSF111369">
    <property type="entry name" value="HlyD-like secretion proteins"/>
    <property type="match status" value="1"/>
</dbReference>
<keyword evidence="5" id="KW-1185">Reference proteome</keyword>
<gene>
    <name evidence="4" type="ORF">DNK06_06665</name>
</gene>
<dbReference type="InterPro" id="IPR058792">
    <property type="entry name" value="Beta-barrel_RND_2"/>
</dbReference>
<protein>
    <submittedName>
        <fullName evidence="4">Efflux transporter periplasmic adaptor subunit</fullName>
    </submittedName>
</protein>
<comment type="similarity">
    <text evidence="1">Belongs to the membrane fusion protein (MFP) (TC 8.A.1) family.</text>
</comment>
<dbReference type="GO" id="GO:0015562">
    <property type="term" value="F:efflux transmembrane transporter activity"/>
    <property type="evidence" value="ECO:0007669"/>
    <property type="project" value="TreeGrafter"/>
</dbReference>
<dbReference type="Gene3D" id="2.40.30.170">
    <property type="match status" value="1"/>
</dbReference>